<feature type="compositionally biased region" description="Pro residues" evidence="1">
    <location>
        <begin position="281"/>
        <end position="306"/>
    </location>
</feature>
<dbReference type="AlphaFoldDB" id="A0A518GVW4"/>
<feature type="compositionally biased region" description="Low complexity" evidence="1">
    <location>
        <begin position="735"/>
        <end position="748"/>
    </location>
</feature>
<feature type="region of interest" description="Disordered" evidence="1">
    <location>
        <begin position="949"/>
        <end position="968"/>
    </location>
</feature>
<dbReference type="OrthoDB" id="282521at2"/>
<gene>
    <name evidence="2" type="ORF">ElP_05750</name>
</gene>
<reference evidence="2 3" key="1">
    <citation type="submission" date="2019-02" db="EMBL/GenBank/DDBJ databases">
        <title>Deep-cultivation of Planctomycetes and their phenomic and genomic characterization uncovers novel biology.</title>
        <authorList>
            <person name="Wiegand S."/>
            <person name="Jogler M."/>
            <person name="Boedeker C."/>
            <person name="Pinto D."/>
            <person name="Vollmers J."/>
            <person name="Rivas-Marin E."/>
            <person name="Kohn T."/>
            <person name="Peeters S.H."/>
            <person name="Heuer A."/>
            <person name="Rast P."/>
            <person name="Oberbeckmann S."/>
            <person name="Bunk B."/>
            <person name="Jeske O."/>
            <person name="Meyerdierks A."/>
            <person name="Storesund J.E."/>
            <person name="Kallscheuer N."/>
            <person name="Luecker S."/>
            <person name="Lage O.M."/>
            <person name="Pohl T."/>
            <person name="Merkel B.J."/>
            <person name="Hornburger P."/>
            <person name="Mueller R.-W."/>
            <person name="Bruemmer F."/>
            <person name="Labrenz M."/>
            <person name="Spormann A.M."/>
            <person name="Op den Camp H."/>
            <person name="Overmann J."/>
            <person name="Amann R."/>
            <person name="Jetten M.S.M."/>
            <person name="Mascher T."/>
            <person name="Medema M.H."/>
            <person name="Devos D.P."/>
            <person name="Kaster A.-K."/>
            <person name="Ovreas L."/>
            <person name="Rohde M."/>
            <person name="Galperin M.Y."/>
            <person name="Jogler C."/>
        </authorList>
    </citation>
    <scope>NUCLEOTIDE SEQUENCE [LARGE SCALE GENOMIC DNA]</scope>
    <source>
        <strain evidence="2 3">ElP</strain>
    </source>
</reference>
<evidence type="ECO:0000313" key="3">
    <source>
        <dbReference type="Proteomes" id="UP000317835"/>
    </source>
</evidence>
<dbReference type="Gene3D" id="2.60.120.380">
    <property type="match status" value="1"/>
</dbReference>
<dbReference type="EMBL" id="CP036426">
    <property type="protein sequence ID" value="QDV32735.1"/>
    <property type="molecule type" value="Genomic_DNA"/>
</dbReference>
<feature type="compositionally biased region" description="Pro residues" evidence="1">
    <location>
        <begin position="108"/>
        <end position="149"/>
    </location>
</feature>
<evidence type="ECO:0000313" key="2">
    <source>
        <dbReference type="EMBL" id="QDV32735.1"/>
    </source>
</evidence>
<feature type="region of interest" description="Disordered" evidence="1">
    <location>
        <begin position="29"/>
        <end position="153"/>
    </location>
</feature>
<feature type="region of interest" description="Disordered" evidence="1">
    <location>
        <begin position="269"/>
        <end position="309"/>
    </location>
</feature>
<feature type="region of interest" description="Disordered" evidence="1">
    <location>
        <begin position="832"/>
        <end position="853"/>
    </location>
</feature>
<dbReference type="KEGG" id="tpla:ElP_05750"/>
<feature type="region of interest" description="Disordered" evidence="1">
    <location>
        <begin position="708"/>
        <end position="753"/>
    </location>
</feature>
<feature type="compositionally biased region" description="Pro residues" evidence="1">
    <location>
        <begin position="63"/>
        <end position="95"/>
    </location>
</feature>
<accession>A0A518GVW4</accession>
<dbReference type="Proteomes" id="UP000317835">
    <property type="component" value="Chromosome"/>
</dbReference>
<keyword evidence="3" id="KW-1185">Reference proteome</keyword>
<evidence type="ECO:0008006" key="4">
    <source>
        <dbReference type="Google" id="ProtNLM"/>
    </source>
</evidence>
<dbReference type="RefSeq" id="WP_145267043.1">
    <property type="nucleotide sequence ID" value="NZ_CP036426.1"/>
</dbReference>
<evidence type="ECO:0000256" key="1">
    <source>
        <dbReference type="SAM" id="MobiDB-lite"/>
    </source>
</evidence>
<proteinExistence type="predicted"/>
<organism evidence="2 3">
    <name type="scientific">Tautonia plasticadhaerens</name>
    <dbReference type="NCBI Taxonomy" id="2527974"/>
    <lineage>
        <taxon>Bacteria</taxon>
        <taxon>Pseudomonadati</taxon>
        <taxon>Planctomycetota</taxon>
        <taxon>Planctomycetia</taxon>
        <taxon>Isosphaerales</taxon>
        <taxon>Isosphaeraceae</taxon>
        <taxon>Tautonia</taxon>
    </lineage>
</organism>
<protein>
    <recommendedName>
        <fullName evidence="4">Peptidase C-terminal archaeal/bacterial domain-containing protein</fullName>
    </recommendedName>
</protein>
<name>A0A518GVW4_9BACT</name>
<sequence>MKTRIPERRTLLRAIRPRVEPLECRIARSGDPLTFPIPPDFSPLRMLFGDTLPTPPDDSLSLPTPPDDFPTLPTPPDDSPPEPSDPIDFPGPPDPIDPDSPDGGGVDPPTPFPPPVDPQPGDGPSPTDPGQGPTPPSQPIPRPPEPPTLPVAAVRPADGDVLEAGTVGEISVTMAEAITREGLNPGDFLLERIPTSGKPERIFGLQRPPGWRLEAGGTRLVLLTGQPLAEGRYRLTLIRGSRFTGVGGRTIDSVPVDTVLSEFRVAAPSKPPAPVVEVPDRPPSAPAKPVPRPTPGTPSPGRPEPAPTGVTLDRAVAIGTIGPEVRDVSGTLGPSGAPSSVRLYRIELAPGHFWRLGLEVSGDHAGSPMPTRISLFDAEGRLIDSGAMTLDGSPDDPFLFAGLEPGTYFVGVSSVDDEPGNGGYDPVTGAVGVNLRSQPGGSFSLSLVADPADSPTRVVGLDLDRLDPADPVPTGFTIRFDGPVRAWGPGGATGSESSGPPVEVVDQAGRVWPATAVSYDAQTGALSMLFRDRLPRGRYEVRLPASGGLVDLAGLSPVADGMPGRVLGRFEVTTVPTARDPNDLGALLPGRAPAGEAVELRLAPGASEAVRFVVTYETQYELRLLDPSGGVSIELVGPDGPILLDPLPTGVNGTQVQLRPGVYSVRLVNLGSGPAGVSLRIRALDPPRDSVPLNGVGQGPALGMRLVSPSAGPRPSNPIEVGGSTTNPGPPATFPDAPGSAAGPIGPGVDTGSEAIAMGEAGASIPGGPTLSLDVELLGRPTLQSLRVAAVSPDGAEGLAATASIGGGPELFRSFAIGPGQSVGLPGVDHGGWGGPASGPTAWAGAEPGEGGAVVLGPQESRAPGGESAVDLLDAVLALLPPAGGPIGDDLAMLDLGVVPGPSGGVDEGAREPDPPGDREPLPISVVQALSLGVVVTWTARRWSRRRIRAGRRTGRPPGVGGPDSSIAAARDGALLDGLIRRHPGSCAGRLS</sequence>